<dbReference type="InterPro" id="IPR050930">
    <property type="entry name" value="MFS_Vesicular_Transporter"/>
</dbReference>
<dbReference type="Gene3D" id="1.20.1250.20">
    <property type="entry name" value="MFS general substrate transporter like domains"/>
    <property type="match status" value="1"/>
</dbReference>
<feature type="transmembrane region" description="Helical" evidence="6">
    <location>
        <begin position="357"/>
        <end position="380"/>
    </location>
</feature>
<evidence type="ECO:0000256" key="3">
    <source>
        <dbReference type="ARBA" id="ARBA00022692"/>
    </source>
</evidence>
<dbReference type="CDD" id="cd17384">
    <property type="entry name" value="MFS_SLC18A1_2_VAT1_2"/>
    <property type="match status" value="1"/>
</dbReference>
<feature type="transmembrane region" description="Helical" evidence="6">
    <location>
        <begin position="104"/>
        <end position="123"/>
    </location>
</feature>
<evidence type="ECO:0000256" key="2">
    <source>
        <dbReference type="ARBA" id="ARBA00022448"/>
    </source>
</evidence>
<feature type="transmembrane region" description="Helical" evidence="6">
    <location>
        <begin position="387"/>
        <end position="409"/>
    </location>
</feature>
<keyword evidence="9" id="KW-1185">Reference proteome</keyword>
<feature type="transmembrane region" description="Helical" evidence="6">
    <location>
        <begin position="223"/>
        <end position="243"/>
    </location>
</feature>
<dbReference type="PANTHER" id="PTHR23506">
    <property type="entry name" value="GH10249P"/>
    <property type="match status" value="1"/>
</dbReference>
<proteinExistence type="predicted"/>
<evidence type="ECO:0000256" key="5">
    <source>
        <dbReference type="ARBA" id="ARBA00023136"/>
    </source>
</evidence>
<dbReference type="InterPro" id="IPR036259">
    <property type="entry name" value="MFS_trans_sf"/>
</dbReference>
<dbReference type="FunFam" id="1.20.1250.20:FF:000401">
    <property type="entry name" value="Vesicular amine transporter"/>
    <property type="match status" value="1"/>
</dbReference>
<dbReference type="PANTHER" id="PTHR23506:SF4">
    <property type="entry name" value="PORTABELLA"/>
    <property type="match status" value="1"/>
</dbReference>
<accession>A0A8X6TUB5</accession>
<dbReference type="GO" id="GO:0030672">
    <property type="term" value="C:synaptic vesicle membrane"/>
    <property type="evidence" value="ECO:0007669"/>
    <property type="project" value="TreeGrafter"/>
</dbReference>
<feature type="transmembrane region" description="Helical" evidence="6">
    <location>
        <begin position="421"/>
        <end position="443"/>
    </location>
</feature>
<evidence type="ECO:0000313" key="9">
    <source>
        <dbReference type="Proteomes" id="UP000887013"/>
    </source>
</evidence>
<dbReference type="Pfam" id="PF07690">
    <property type="entry name" value="MFS_1"/>
    <property type="match status" value="1"/>
</dbReference>
<dbReference type="PROSITE" id="PS50850">
    <property type="entry name" value="MFS"/>
    <property type="match status" value="1"/>
</dbReference>
<keyword evidence="5 6" id="KW-0472">Membrane</keyword>
<feature type="transmembrane region" description="Helical" evidence="6">
    <location>
        <begin position="263"/>
        <end position="283"/>
    </location>
</feature>
<keyword evidence="4 6" id="KW-1133">Transmembrane helix</keyword>
<dbReference type="Proteomes" id="UP000887013">
    <property type="component" value="Unassembled WGS sequence"/>
</dbReference>
<reference evidence="8" key="1">
    <citation type="submission" date="2020-08" db="EMBL/GenBank/DDBJ databases">
        <title>Multicomponent nature underlies the extraordinary mechanical properties of spider dragline silk.</title>
        <authorList>
            <person name="Kono N."/>
            <person name="Nakamura H."/>
            <person name="Mori M."/>
            <person name="Yoshida Y."/>
            <person name="Ohtoshi R."/>
            <person name="Malay A.D."/>
            <person name="Moran D.A.P."/>
            <person name="Tomita M."/>
            <person name="Numata K."/>
            <person name="Arakawa K."/>
        </authorList>
    </citation>
    <scope>NUCLEOTIDE SEQUENCE</scope>
</reference>
<dbReference type="OrthoDB" id="5086884at2759"/>
<organism evidence="8 9">
    <name type="scientific">Nephila pilipes</name>
    <name type="common">Giant wood spider</name>
    <name type="synonym">Nephila maculata</name>
    <dbReference type="NCBI Taxonomy" id="299642"/>
    <lineage>
        <taxon>Eukaryota</taxon>
        <taxon>Metazoa</taxon>
        <taxon>Ecdysozoa</taxon>
        <taxon>Arthropoda</taxon>
        <taxon>Chelicerata</taxon>
        <taxon>Arachnida</taxon>
        <taxon>Araneae</taxon>
        <taxon>Araneomorphae</taxon>
        <taxon>Entelegynae</taxon>
        <taxon>Araneoidea</taxon>
        <taxon>Nephilidae</taxon>
        <taxon>Nephila</taxon>
    </lineage>
</organism>
<feature type="domain" description="Major facilitator superfamily (MFS) profile" evidence="7">
    <location>
        <begin position="17"/>
        <end position="448"/>
    </location>
</feature>
<evidence type="ECO:0000256" key="4">
    <source>
        <dbReference type="ARBA" id="ARBA00022989"/>
    </source>
</evidence>
<comment type="subcellular location">
    <subcellularLocation>
        <location evidence="1">Membrane</location>
        <topology evidence="1">Multi-pass membrane protein</topology>
    </subcellularLocation>
</comment>
<dbReference type="InterPro" id="IPR020846">
    <property type="entry name" value="MFS_dom"/>
</dbReference>
<dbReference type="GO" id="GO:0015842">
    <property type="term" value="P:aminergic neurotransmitter loading into synaptic vesicle"/>
    <property type="evidence" value="ECO:0007669"/>
    <property type="project" value="TreeGrafter"/>
</dbReference>
<evidence type="ECO:0000313" key="8">
    <source>
        <dbReference type="EMBL" id="GFT57016.1"/>
    </source>
</evidence>
<dbReference type="GO" id="GO:0043195">
    <property type="term" value="C:terminal bouton"/>
    <property type="evidence" value="ECO:0007669"/>
    <property type="project" value="TreeGrafter"/>
</dbReference>
<sequence>MLWSKQLWRVQQSGKFIIFAVYFSIFLDNLLLSVVVPIIPDILYKLENSSLREAILNGVKKNVSTNECIEMYRKSLDCQNYSHNSIEFHQRIIPYDIHNENEEVGLLLASKAIVQLILNPIIGPLTNRIGNKTPIFFGVLMLLLSSLMFAFGNTFSILFAARSIHGVGSSCITIGGMAVIADRYQDDHERSRIMGIVMGGIAAGVLVGYPLGGIMYDFVDQSAPLLVVASFLVLDAVLLLVVLRPRLEPERLLVGTSIRKLMFDPYILLASGAISMSTFSIAILEPCLPIWLMESMSPPKWQLGTVFIPDSLGYFIGTNFFGEVGFKVGRWRTAMISLVTVGICALTIPFSKHVLQLVIPHFGLGLGIGVIDASLMPLLANVVDIRYVAIYGNVYAIAEIAVCLAYSIGPLLGGYLVKVMGFTWVLRSIGILNLLYCPLCYFLKDIPSLEDENMAINLKGRDFDMKKQSSNVEGRTSYASFVNEE</sequence>
<name>A0A8X6TUB5_NEPPI</name>
<dbReference type="InterPro" id="IPR011701">
    <property type="entry name" value="MFS"/>
</dbReference>
<keyword evidence="3 6" id="KW-0812">Transmembrane</keyword>
<protein>
    <submittedName>
        <fullName evidence="8">Synaptic vesicular amine transporter</fullName>
    </submittedName>
</protein>
<dbReference type="SUPFAM" id="SSF103473">
    <property type="entry name" value="MFS general substrate transporter"/>
    <property type="match status" value="1"/>
</dbReference>
<gene>
    <name evidence="8" type="primary">SLC18A2</name>
    <name evidence="8" type="ORF">NPIL_694041</name>
</gene>
<dbReference type="AlphaFoldDB" id="A0A8X6TUB5"/>
<dbReference type="GO" id="GO:0005335">
    <property type="term" value="F:serotonin:sodium:chloride symporter activity"/>
    <property type="evidence" value="ECO:0007669"/>
    <property type="project" value="TreeGrafter"/>
</dbReference>
<comment type="caution">
    <text evidence="8">The sequence shown here is derived from an EMBL/GenBank/DDBJ whole genome shotgun (WGS) entry which is preliminary data.</text>
</comment>
<feature type="transmembrane region" description="Helical" evidence="6">
    <location>
        <begin position="193"/>
        <end position="211"/>
    </location>
</feature>
<evidence type="ECO:0000256" key="6">
    <source>
        <dbReference type="SAM" id="Phobius"/>
    </source>
</evidence>
<feature type="transmembrane region" description="Helical" evidence="6">
    <location>
        <begin position="303"/>
        <end position="322"/>
    </location>
</feature>
<dbReference type="EMBL" id="BMAW01066880">
    <property type="protein sequence ID" value="GFT57016.1"/>
    <property type="molecule type" value="Genomic_DNA"/>
</dbReference>
<feature type="transmembrane region" description="Helical" evidence="6">
    <location>
        <begin position="164"/>
        <end position="181"/>
    </location>
</feature>
<feature type="transmembrane region" description="Helical" evidence="6">
    <location>
        <begin position="334"/>
        <end position="351"/>
    </location>
</feature>
<evidence type="ECO:0000259" key="7">
    <source>
        <dbReference type="PROSITE" id="PS50850"/>
    </source>
</evidence>
<feature type="transmembrane region" description="Helical" evidence="6">
    <location>
        <begin position="135"/>
        <end position="158"/>
    </location>
</feature>
<feature type="transmembrane region" description="Helical" evidence="6">
    <location>
        <begin position="16"/>
        <end position="39"/>
    </location>
</feature>
<evidence type="ECO:0000256" key="1">
    <source>
        <dbReference type="ARBA" id="ARBA00004141"/>
    </source>
</evidence>
<keyword evidence="2" id="KW-0813">Transport</keyword>